<dbReference type="Gene3D" id="3.40.50.150">
    <property type="entry name" value="Vaccinia Virus protein VP39"/>
    <property type="match status" value="1"/>
</dbReference>
<evidence type="ECO:0000256" key="6">
    <source>
        <dbReference type="ARBA" id="ARBA00047942"/>
    </source>
</evidence>
<keyword evidence="10" id="KW-1185">Reference proteome</keyword>
<name>A0A2T1LVW5_9CHRO</name>
<dbReference type="InterPro" id="IPR023095">
    <property type="entry name" value="Ade_MeTrfase_dom_2"/>
</dbReference>
<dbReference type="InterPro" id="IPR029063">
    <property type="entry name" value="SAM-dependent_MTases_sf"/>
</dbReference>
<dbReference type="NCBIfam" id="TIGR00571">
    <property type="entry name" value="dam"/>
    <property type="match status" value="1"/>
</dbReference>
<dbReference type="GO" id="GO:1904047">
    <property type="term" value="F:S-adenosyl-L-methionine binding"/>
    <property type="evidence" value="ECO:0007669"/>
    <property type="project" value="TreeGrafter"/>
</dbReference>
<dbReference type="Gene3D" id="1.10.1020.10">
    <property type="entry name" value="Adenine-specific Methyltransferase, Domain 2"/>
    <property type="match status" value="1"/>
</dbReference>
<evidence type="ECO:0000313" key="10">
    <source>
        <dbReference type="Proteomes" id="UP000239001"/>
    </source>
</evidence>
<accession>A0A2T1LVW5</accession>
<evidence type="ECO:0000313" key="9">
    <source>
        <dbReference type="EMBL" id="PSF35994.1"/>
    </source>
</evidence>
<dbReference type="InterPro" id="IPR002052">
    <property type="entry name" value="DNA_methylase_N6_adenine_CS"/>
</dbReference>
<comment type="similarity">
    <text evidence="1 8">Belongs to the N(4)/N(6)-methyltransferase family.</text>
</comment>
<sequence>MQKKEILAKPFLKWAGGKGQILSQIIHFLPQEIEEKKINKYVEPFVGSGACFIYLAQVYQFEEIIICDINEELILAYLTIQKAVETLIEYLSEMQVKYLALSLEKRQKFFFDVRDSYNLQKKHTNFLVFSEEWIERTAQLIFLNKTCFNGLFRVNSKGHFNVPVGKYKNPLICHGENLKAISQLLQNTKIYQGNYSQCEKWVDSQTFVYFDPPYRPISKTSNFNSYSQDNFSDTEQLKLRDFYHLLNRQKAKLMLSNSDPKNKNPDDHFFENAYQGYRIERVKANRMINSNAQKRGQINELLIMNY</sequence>
<feature type="binding site" evidence="7">
    <location>
        <position position="211"/>
    </location>
    <ligand>
        <name>S-adenosyl-L-methionine</name>
        <dbReference type="ChEBI" id="CHEBI:59789"/>
    </ligand>
</feature>
<evidence type="ECO:0000256" key="1">
    <source>
        <dbReference type="ARBA" id="ARBA00006594"/>
    </source>
</evidence>
<dbReference type="InterPro" id="IPR012263">
    <property type="entry name" value="M_m6A_EcoRV"/>
</dbReference>
<dbReference type="PRINTS" id="PR00505">
    <property type="entry name" value="D12N6MTFRASE"/>
</dbReference>
<dbReference type="Proteomes" id="UP000239001">
    <property type="component" value="Unassembled WGS sequence"/>
</dbReference>
<comment type="catalytic activity">
    <reaction evidence="6 8">
        <text>a 2'-deoxyadenosine in DNA + S-adenosyl-L-methionine = an N(6)-methyl-2'-deoxyadenosine in DNA + S-adenosyl-L-homocysteine + H(+)</text>
        <dbReference type="Rhea" id="RHEA:15197"/>
        <dbReference type="Rhea" id="RHEA-COMP:12418"/>
        <dbReference type="Rhea" id="RHEA-COMP:12419"/>
        <dbReference type="ChEBI" id="CHEBI:15378"/>
        <dbReference type="ChEBI" id="CHEBI:57856"/>
        <dbReference type="ChEBI" id="CHEBI:59789"/>
        <dbReference type="ChEBI" id="CHEBI:90615"/>
        <dbReference type="ChEBI" id="CHEBI:90616"/>
        <dbReference type="EC" id="2.1.1.72"/>
    </reaction>
</comment>
<dbReference type="GO" id="GO:0032259">
    <property type="term" value="P:methylation"/>
    <property type="evidence" value="ECO:0007669"/>
    <property type="project" value="UniProtKB-KW"/>
</dbReference>
<comment type="caution">
    <text evidence="9">The sequence shown here is derived from an EMBL/GenBank/DDBJ whole genome shotgun (WGS) entry which is preliminary data.</text>
</comment>
<dbReference type="EMBL" id="PXOH01000016">
    <property type="protein sequence ID" value="PSF35994.1"/>
    <property type="molecule type" value="Genomic_DNA"/>
</dbReference>
<dbReference type="Pfam" id="PF02086">
    <property type="entry name" value="MethyltransfD12"/>
    <property type="match status" value="1"/>
</dbReference>
<evidence type="ECO:0000256" key="4">
    <source>
        <dbReference type="ARBA" id="ARBA00022679"/>
    </source>
</evidence>
<gene>
    <name evidence="9" type="ORF">C7H19_14715</name>
</gene>
<dbReference type="AlphaFoldDB" id="A0A2T1LVW5"/>
<reference evidence="9 10" key="2">
    <citation type="submission" date="2018-03" db="EMBL/GenBank/DDBJ databases">
        <authorList>
            <person name="Keele B.F."/>
        </authorList>
    </citation>
    <scope>NUCLEOTIDE SEQUENCE [LARGE SCALE GENOMIC DNA]</scope>
    <source>
        <strain evidence="9 10">CCALA 016</strain>
    </source>
</reference>
<keyword evidence="3 8" id="KW-0489">Methyltransferase</keyword>
<evidence type="ECO:0000256" key="7">
    <source>
        <dbReference type="PIRSR" id="PIRSR000398-1"/>
    </source>
</evidence>
<evidence type="ECO:0000256" key="3">
    <source>
        <dbReference type="ARBA" id="ARBA00022603"/>
    </source>
</evidence>
<dbReference type="InterPro" id="IPR012327">
    <property type="entry name" value="MeTrfase_D12"/>
</dbReference>
<dbReference type="EC" id="2.1.1.72" evidence="2 8"/>
<reference evidence="9 10" key="1">
    <citation type="submission" date="2018-03" db="EMBL/GenBank/DDBJ databases">
        <title>The ancient ancestry and fast evolution of plastids.</title>
        <authorList>
            <person name="Moore K.R."/>
            <person name="Magnabosco C."/>
            <person name="Momper L."/>
            <person name="Gold D.A."/>
            <person name="Bosak T."/>
            <person name="Fournier G.P."/>
        </authorList>
    </citation>
    <scope>NUCLEOTIDE SEQUENCE [LARGE SCALE GENOMIC DNA]</scope>
    <source>
        <strain evidence="9 10">CCALA 016</strain>
    </source>
</reference>
<organism evidence="9 10">
    <name type="scientific">Aphanothece hegewaldii CCALA 016</name>
    <dbReference type="NCBI Taxonomy" id="2107694"/>
    <lineage>
        <taxon>Bacteria</taxon>
        <taxon>Bacillati</taxon>
        <taxon>Cyanobacteriota</taxon>
        <taxon>Cyanophyceae</taxon>
        <taxon>Oscillatoriophycideae</taxon>
        <taxon>Chroococcales</taxon>
        <taxon>Aphanothecaceae</taxon>
        <taxon>Aphanothece</taxon>
    </lineage>
</organism>
<proteinExistence type="inferred from homology"/>
<dbReference type="GO" id="GO:0009307">
    <property type="term" value="P:DNA restriction-modification system"/>
    <property type="evidence" value="ECO:0007669"/>
    <property type="project" value="InterPro"/>
</dbReference>
<dbReference type="PROSITE" id="PS00092">
    <property type="entry name" value="N6_MTASE"/>
    <property type="match status" value="1"/>
</dbReference>
<evidence type="ECO:0000256" key="2">
    <source>
        <dbReference type="ARBA" id="ARBA00011900"/>
    </source>
</evidence>
<evidence type="ECO:0000256" key="8">
    <source>
        <dbReference type="RuleBase" id="RU361257"/>
    </source>
</evidence>
<dbReference type="GO" id="GO:0009007">
    <property type="term" value="F:site-specific DNA-methyltransferase (adenine-specific) activity"/>
    <property type="evidence" value="ECO:0007669"/>
    <property type="project" value="UniProtKB-UniRule"/>
</dbReference>
<dbReference type="RefSeq" id="WP_106457641.1">
    <property type="nucleotide sequence ID" value="NZ_PXOH01000016.1"/>
</dbReference>
<dbReference type="GO" id="GO:0043565">
    <property type="term" value="F:sequence-specific DNA binding"/>
    <property type="evidence" value="ECO:0007669"/>
    <property type="project" value="TreeGrafter"/>
</dbReference>
<keyword evidence="4 8" id="KW-0808">Transferase</keyword>
<keyword evidence="5 8" id="KW-0949">S-adenosyl-L-methionine</keyword>
<dbReference type="PANTHER" id="PTHR30481">
    <property type="entry name" value="DNA ADENINE METHYLASE"/>
    <property type="match status" value="1"/>
</dbReference>
<evidence type="ECO:0000256" key="5">
    <source>
        <dbReference type="ARBA" id="ARBA00022691"/>
    </source>
</evidence>
<protein>
    <recommendedName>
        <fullName evidence="2 8">Site-specific DNA-methyltransferase (adenine-specific)</fullName>
        <ecNumber evidence="2 8">2.1.1.72</ecNumber>
    </recommendedName>
</protein>
<feature type="binding site" evidence="7">
    <location>
        <position position="14"/>
    </location>
    <ligand>
        <name>S-adenosyl-L-methionine</name>
        <dbReference type="ChEBI" id="CHEBI:59789"/>
    </ligand>
</feature>
<dbReference type="GO" id="GO:0006298">
    <property type="term" value="P:mismatch repair"/>
    <property type="evidence" value="ECO:0007669"/>
    <property type="project" value="TreeGrafter"/>
</dbReference>
<feature type="binding site" evidence="7">
    <location>
        <position position="18"/>
    </location>
    <ligand>
        <name>S-adenosyl-L-methionine</name>
        <dbReference type="ChEBI" id="CHEBI:59789"/>
    </ligand>
</feature>
<dbReference type="SUPFAM" id="SSF53335">
    <property type="entry name" value="S-adenosyl-L-methionine-dependent methyltransferases"/>
    <property type="match status" value="1"/>
</dbReference>
<dbReference type="PANTHER" id="PTHR30481:SF3">
    <property type="entry name" value="DNA ADENINE METHYLASE"/>
    <property type="match status" value="1"/>
</dbReference>
<dbReference type="PIRSF" id="PIRSF000398">
    <property type="entry name" value="M_m6A_EcoRV"/>
    <property type="match status" value="1"/>
</dbReference>
<feature type="binding site" evidence="7">
    <location>
        <position position="68"/>
    </location>
    <ligand>
        <name>S-adenosyl-L-methionine</name>
        <dbReference type="ChEBI" id="CHEBI:59789"/>
    </ligand>
</feature>
<dbReference type="OrthoDB" id="9805629at2"/>